<keyword evidence="2" id="KW-0547">Nucleotide-binding</keyword>
<evidence type="ECO:0000313" key="5">
    <source>
        <dbReference type="Proteomes" id="UP000006365"/>
    </source>
</evidence>
<dbReference type="GO" id="GO:0005524">
    <property type="term" value="F:ATP binding"/>
    <property type="evidence" value="ECO:0007669"/>
    <property type="project" value="UniProtKB-KW"/>
</dbReference>
<dbReference type="GO" id="GO:0008033">
    <property type="term" value="P:tRNA processing"/>
    <property type="evidence" value="ECO:0007669"/>
    <property type="project" value="InterPro"/>
</dbReference>
<dbReference type="Pfam" id="PF01171">
    <property type="entry name" value="ATP_bind_3"/>
    <property type="match status" value="1"/>
</dbReference>
<dbReference type="GO" id="GO:0016740">
    <property type="term" value="F:transferase activity"/>
    <property type="evidence" value="ECO:0007669"/>
    <property type="project" value="UniProtKB-KW"/>
</dbReference>
<evidence type="ECO:0000313" key="4">
    <source>
        <dbReference type="EMBL" id="ADW17125.1"/>
    </source>
</evidence>
<dbReference type="AlphaFoldDB" id="A0A7U3YKQ1"/>
<dbReference type="InterPro" id="IPR035107">
    <property type="entry name" value="tRNA_thiolation_TtcA_Ctu1"/>
</dbReference>
<feature type="binding site" evidence="2">
    <location>
        <position position="62"/>
    </location>
    <ligand>
        <name>ATP</name>
        <dbReference type="ChEBI" id="CHEBI:30616"/>
    </ligand>
</feature>
<feature type="domain" description="tRNA(Ile)-lysidine/2-thiocytidine synthase N-terminal" evidence="3">
    <location>
        <begin position="27"/>
        <end position="194"/>
    </location>
</feature>
<dbReference type="PANTHER" id="PTHR43686:SF1">
    <property type="entry name" value="AMINOTRAN_5 DOMAIN-CONTAINING PROTEIN"/>
    <property type="match status" value="1"/>
</dbReference>
<protein>
    <submittedName>
        <fullName evidence="4">PP-loop domain protein</fullName>
    </submittedName>
</protein>
<name>A0A7U3YKQ1_DESPD</name>
<dbReference type="EMBL" id="CP002364">
    <property type="protein sequence ID" value="ADW17125.1"/>
    <property type="molecule type" value="Genomic_DNA"/>
</dbReference>
<feature type="binding site" evidence="2">
    <location>
        <position position="139"/>
    </location>
    <ligand>
        <name>ATP</name>
        <dbReference type="ChEBI" id="CHEBI:30616"/>
    </ligand>
</feature>
<sequence>MRLSRDVNRRVGRAMHDYAMLADGDRVLVAVSGGMDSLVLVWLLLHWRKKAPIDYALEVVHVDMEPEGEAPGAAAIQTADLVARFGVQVHIVPALWRPVLSGEGEDARGQDLCFQCARSRRTQLFEHARQTGCTKIAFGHHRDDIVETFLLNLTCAGNISTMSPRQELFAGRLSLIRPLAYLDKSEIAAIGGELGLEPVRSTCPLSERTRRGEMHQLAEHIYRQIPGAKEHIFAALGNVRLQYLLRQTGGRRP</sequence>
<dbReference type="SUPFAM" id="SSF52402">
    <property type="entry name" value="Adenine nucleotide alpha hydrolases-like"/>
    <property type="match status" value="1"/>
</dbReference>
<dbReference type="RefSeq" id="WP_015723669.1">
    <property type="nucleotide sequence ID" value="NC_014972.1"/>
</dbReference>
<evidence type="ECO:0000256" key="2">
    <source>
        <dbReference type="PIRSR" id="PIRSR004976-51"/>
    </source>
</evidence>
<evidence type="ECO:0000259" key="3">
    <source>
        <dbReference type="Pfam" id="PF01171"/>
    </source>
</evidence>
<proteinExistence type="predicted"/>
<organism evidence="4 5">
    <name type="scientific">Desulfobulbus propionicus (strain ATCC 33891 / DSM 2032 / VKM B-1956 / 1pr3)</name>
    <dbReference type="NCBI Taxonomy" id="577650"/>
    <lineage>
        <taxon>Bacteria</taxon>
        <taxon>Pseudomonadati</taxon>
        <taxon>Thermodesulfobacteriota</taxon>
        <taxon>Desulfobulbia</taxon>
        <taxon>Desulfobulbales</taxon>
        <taxon>Desulfobulbaceae</taxon>
        <taxon>Desulfobulbus</taxon>
    </lineage>
</organism>
<dbReference type="PIRSF" id="PIRSF004976">
    <property type="entry name" value="ATPase_YdaO"/>
    <property type="match status" value="1"/>
</dbReference>
<keyword evidence="2" id="KW-0067">ATP-binding</keyword>
<feature type="binding site" evidence="2">
    <location>
        <position position="144"/>
    </location>
    <ligand>
        <name>ATP</name>
        <dbReference type="ChEBI" id="CHEBI:30616"/>
    </ligand>
</feature>
<reference evidence="4 5" key="1">
    <citation type="journal article" date="2011" name="Stand. Genomic Sci.">
        <title>Complete genome sequence of Desulfobulbus propionicus type strain (1pr3).</title>
        <authorList>
            <person name="Pagani I."/>
            <person name="Lapidus A."/>
            <person name="Nolan M."/>
            <person name="Lucas S."/>
            <person name="Hammon N."/>
            <person name="Deshpande S."/>
            <person name="Cheng J.F."/>
            <person name="Chertkov O."/>
            <person name="Davenport K."/>
            <person name="Tapia R."/>
            <person name="Han C."/>
            <person name="Goodwin L."/>
            <person name="Pitluck S."/>
            <person name="Liolios K."/>
            <person name="Mavromatis K."/>
            <person name="Ivanova N."/>
            <person name="Mikhailova N."/>
            <person name="Pati A."/>
            <person name="Chen A."/>
            <person name="Palaniappan K."/>
            <person name="Land M."/>
            <person name="Hauser L."/>
            <person name="Chang Y.J."/>
            <person name="Jeffries C.D."/>
            <person name="Detter J.C."/>
            <person name="Brambilla E."/>
            <person name="Kannan K.P."/>
            <person name="Djao O.D."/>
            <person name="Rohde M."/>
            <person name="Pukall R."/>
            <person name="Spring S."/>
            <person name="Goker M."/>
            <person name="Sikorski J."/>
            <person name="Woyke T."/>
            <person name="Bristow J."/>
            <person name="Eisen J.A."/>
            <person name="Markowitz V."/>
            <person name="Hugenholtz P."/>
            <person name="Kyrpides N.C."/>
            <person name="Klenk H.P."/>
        </authorList>
    </citation>
    <scope>NUCLEOTIDE SEQUENCE [LARGE SCALE GENOMIC DNA]</scope>
    <source>
        <strain evidence="5">ATCC 33891 / DSM 2032 / 1pr3</strain>
    </source>
</reference>
<dbReference type="InterPro" id="IPR011063">
    <property type="entry name" value="TilS/TtcA_N"/>
</dbReference>
<gene>
    <name evidence="4" type="ordered locus">Despr_0951</name>
</gene>
<keyword evidence="5" id="KW-1185">Reference proteome</keyword>
<keyword evidence="1" id="KW-0808">Transferase</keyword>
<dbReference type="Gene3D" id="3.40.50.620">
    <property type="entry name" value="HUPs"/>
    <property type="match status" value="1"/>
</dbReference>
<accession>A0A7U3YKQ1</accession>
<dbReference type="Proteomes" id="UP000006365">
    <property type="component" value="Chromosome"/>
</dbReference>
<evidence type="ECO:0000256" key="1">
    <source>
        <dbReference type="ARBA" id="ARBA00022679"/>
    </source>
</evidence>
<dbReference type="PANTHER" id="PTHR43686">
    <property type="entry name" value="SULFURTRANSFERASE-RELATED"/>
    <property type="match status" value="1"/>
</dbReference>
<feature type="binding site" evidence="2">
    <location>
        <begin position="30"/>
        <end position="32"/>
    </location>
    <ligand>
        <name>ATP</name>
        <dbReference type="ChEBI" id="CHEBI:30616"/>
    </ligand>
</feature>
<dbReference type="InterPro" id="IPR014729">
    <property type="entry name" value="Rossmann-like_a/b/a_fold"/>
</dbReference>
<feature type="binding site" evidence="2">
    <location>
        <position position="36"/>
    </location>
    <ligand>
        <name>ATP</name>
        <dbReference type="ChEBI" id="CHEBI:30616"/>
    </ligand>
</feature>
<dbReference type="KEGG" id="dpr:Despr_0951"/>